<name>A0A2P2D8Y6_9LEPT</name>
<evidence type="ECO:0008006" key="3">
    <source>
        <dbReference type="Google" id="ProtNLM"/>
    </source>
</evidence>
<reference evidence="2" key="1">
    <citation type="journal article" date="2019" name="Microbiol. Immunol.">
        <title>Molecular and phenotypic characterization of Leptospira johnsonii sp. nov., Leptospira ellinghausenii sp. nov. and Leptospira ryugenii sp. nov. isolated from soil and water in Japan.</title>
        <authorList>
            <person name="Masuzawa T."/>
            <person name="Saito M."/>
            <person name="Nakao R."/>
            <person name="Nikaido Y."/>
            <person name="Matsumoto M."/>
            <person name="Ogawa M."/>
            <person name="Yokoyama M."/>
            <person name="Hidaka Y."/>
            <person name="Tomita J."/>
            <person name="Sakakibara K."/>
            <person name="Suzuki K."/>
            <person name="Yasuda S."/>
            <person name="Sato H."/>
            <person name="Yamaguchi M."/>
            <person name="Yoshida S.I."/>
            <person name="Koizumi N."/>
            <person name="Kawamura Y."/>
        </authorList>
    </citation>
    <scope>NUCLEOTIDE SEQUENCE [LARGE SCALE GENOMIC DNA]</scope>
    <source>
        <strain evidence="2">E18</strain>
    </source>
</reference>
<accession>A0A2P2D8Y6</accession>
<dbReference type="InterPro" id="IPR045372">
    <property type="entry name" value="YidB"/>
</dbReference>
<proteinExistence type="predicted"/>
<dbReference type="SUPFAM" id="SSF140804">
    <property type="entry name" value="YidB-like"/>
    <property type="match status" value="1"/>
</dbReference>
<protein>
    <recommendedName>
        <fullName evidence="3">DUF937 domain-containing protein</fullName>
    </recommendedName>
</protein>
<dbReference type="InterPro" id="IPR027405">
    <property type="entry name" value="YidB-like"/>
</dbReference>
<keyword evidence="2" id="KW-1185">Reference proteome</keyword>
<sequence>MAINNWNWTSENSSFLVKNIFPFPFTSATILRMSFFESLKAVAAQAVELVQNNPQVVSGIQKIIEENGGVSGIVQKFKEKGFADAAASWVGTGENVSIGADDVLKVLGNDSVKELAKKVGLDTDATAGLVGNLLPIVIDKLSPDGNEPSGDITSQLSSLASLFTK</sequence>
<evidence type="ECO:0000313" key="2">
    <source>
        <dbReference type="Proteomes" id="UP000245206"/>
    </source>
</evidence>
<comment type="caution">
    <text evidence="1">The sequence shown here is derived from an EMBL/GenBank/DDBJ whole genome shotgun (WGS) entry which is preliminary data.</text>
</comment>
<evidence type="ECO:0000313" key="1">
    <source>
        <dbReference type="EMBL" id="GBF41094.1"/>
    </source>
</evidence>
<dbReference type="EMBL" id="BFAZ01000002">
    <property type="protein sequence ID" value="GBF41094.1"/>
    <property type="molecule type" value="Genomic_DNA"/>
</dbReference>
<dbReference type="Gene3D" id="1.10.10.690">
    <property type="entry name" value="YidB-like"/>
    <property type="match status" value="1"/>
</dbReference>
<organism evidence="1 2">
    <name type="scientific">Leptospira ellinghausenii</name>
    <dbReference type="NCBI Taxonomy" id="1917822"/>
    <lineage>
        <taxon>Bacteria</taxon>
        <taxon>Pseudomonadati</taxon>
        <taxon>Spirochaetota</taxon>
        <taxon>Spirochaetia</taxon>
        <taxon>Leptospirales</taxon>
        <taxon>Leptospiraceae</taxon>
        <taxon>Leptospira</taxon>
    </lineage>
</organism>
<dbReference type="Proteomes" id="UP000245206">
    <property type="component" value="Unassembled WGS sequence"/>
</dbReference>
<dbReference type="AlphaFoldDB" id="A0A2P2D8Y6"/>
<gene>
    <name evidence="1" type="ORF">LPTSP2_03640</name>
</gene>
<dbReference type="Pfam" id="PF20159">
    <property type="entry name" value="YidB"/>
    <property type="match status" value="1"/>
</dbReference>